<keyword evidence="5" id="KW-0805">Transcription regulation</keyword>
<dbReference type="Proteomes" id="UP001519272">
    <property type="component" value="Unassembled WGS sequence"/>
</dbReference>
<dbReference type="PANTHER" id="PTHR30532:SF26">
    <property type="entry name" value="IRON(3+)-HYDROXAMATE-BINDING PROTEIN FHUD"/>
    <property type="match status" value="1"/>
</dbReference>
<feature type="compositionally biased region" description="Polar residues" evidence="8">
    <location>
        <begin position="336"/>
        <end position="354"/>
    </location>
</feature>
<dbReference type="Pfam" id="PF12833">
    <property type="entry name" value="HTH_18"/>
    <property type="match status" value="1"/>
</dbReference>
<feature type="domain" description="Fe/B12 periplasmic-binding" evidence="10">
    <location>
        <begin position="383"/>
        <end position="650"/>
    </location>
</feature>
<reference evidence="11 12" key="1">
    <citation type="submission" date="2021-03" db="EMBL/GenBank/DDBJ databases">
        <title>Genomic Encyclopedia of Type Strains, Phase IV (KMG-IV): sequencing the most valuable type-strain genomes for metagenomic binning, comparative biology and taxonomic classification.</title>
        <authorList>
            <person name="Goeker M."/>
        </authorList>
    </citation>
    <scope>NUCLEOTIDE SEQUENCE [LARGE SCALE GENOMIC DNA]</scope>
    <source>
        <strain evidence="11 12">DSM 14349</strain>
    </source>
</reference>
<keyword evidence="4" id="KW-0732">Signal</keyword>
<evidence type="ECO:0000256" key="3">
    <source>
        <dbReference type="ARBA" id="ARBA00022448"/>
    </source>
</evidence>
<dbReference type="InterPro" id="IPR018060">
    <property type="entry name" value="HTH_AraC"/>
</dbReference>
<feature type="region of interest" description="Disordered" evidence="8">
    <location>
        <begin position="336"/>
        <end position="366"/>
    </location>
</feature>
<dbReference type="PROSITE" id="PS50983">
    <property type="entry name" value="FE_B12_PBP"/>
    <property type="match status" value="1"/>
</dbReference>
<dbReference type="SUPFAM" id="SSF46689">
    <property type="entry name" value="Homeodomain-like"/>
    <property type="match status" value="2"/>
</dbReference>
<dbReference type="Gene3D" id="3.40.50.1980">
    <property type="entry name" value="Nitrogenase molybdenum iron protein domain"/>
    <property type="match status" value="2"/>
</dbReference>
<dbReference type="PROSITE" id="PS01124">
    <property type="entry name" value="HTH_ARAC_FAMILY_2"/>
    <property type="match status" value="1"/>
</dbReference>
<dbReference type="EMBL" id="JAGGKG010000010">
    <property type="protein sequence ID" value="MBP1905748.1"/>
    <property type="molecule type" value="Genomic_DNA"/>
</dbReference>
<comment type="caution">
    <text evidence="11">The sequence shown here is derived from an EMBL/GenBank/DDBJ whole genome shotgun (WGS) entry which is preliminary data.</text>
</comment>
<comment type="similarity">
    <text evidence="2">Belongs to the bacterial solute-binding protein 8 family.</text>
</comment>
<dbReference type="InterPro" id="IPR002491">
    <property type="entry name" value="ABC_transptr_periplasmic_BD"/>
</dbReference>
<evidence type="ECO:0000259" key="9">
    <source>
        <dbReference type="PROSITE" id="PS01124"/>
    </source>
</evidence>
<keyword evidence="7" id="KW-0804">Transcription</keyword>
<evidence type="ECO:0000256" key="6">
    <source>
        <dbReference type="ARBA" id="ARBA00023125"/>
    </source>
</evidence>
<feature type="domain" description="HTH araC/xylS-type" evidence="9">
    <location>
        <begin position="171"/>
        <end position="269"/>
    </location>
</feature>
<proteinExistence type="inferred from homology"/>
<evidence type="ECO:0000256" key="7">
    <source>
        <dbReference type="ARBA" id="ARBA00023163"/>
    </source>
</evidence>
<dbReference type="PROSITE" id="PS00041">
    <property type="entry name" value="HTH_ARAC_FAMILY_1"/>
    <property type="match status" value="1"/>
</dbReference>
<evidence type="ECO:0000313" key="12">
    <source>
        <dbReference type="Proteomes" id="UP001519272"/>
    </source>
</evidence>
<keyword evidence="6" id="KW-0238">DNA-binding</keyword>
<evidence type="ECO:0000256" key="2">
    <source>
        <dbReference type="ARBA" id="ARBA00008814"/>
    </source>
</evidence>
<evidence type="ECO:0000256" key="8">
    <source>
        <dbReference type="SAM" id="MobiDB-lite"/>
    </source>
</evidence>
<sequence>MDWNHHIRLWNEAKVKILDARWRGVEQGERMSPYFLPAYAFIFIVRGKGHIEIGENTYELERFQVFSGMKGIPIRIIAESTVQYYIIFYSVKFEDKSIQNEGSLRLQMECAFLPNHPLILHDKLTLLHEQWQLATPIHRLHGNVIFQAFVYELLVQLQTDSGKLIKPDIVSQAIKYLEHNYYRPITLEQLADELQCSTGYLSRAFKAKTDTSPIHYLGFIRASKVQQLLMQTDATLQEIAEQVGYLDAHSLSRSFKKYKGLSPLHFKNELHVTGQDMPILKTTSALQSTSLSAYTDIDNQYQVSVRGDQHMYGKVKITALLMMMSLSLLLGACSTGTQNTQNSDRPSTNSNTVANEAHESNKSTGETRIVSTLKGNVEVPAHPQRVAADQYMGQLLKLGIVPVGVRSFMLTEAWIEQAGLTEVVKGIQDLGGFPMDLEMLTELEPDLIIGSIDKNIESYEKIATTVFIPYWEGESTAGPLEKFHRISEVFGKEKEADEWIKDYEKRASEARAKIKGIIKDGETVSIIQIANKVLYVQAAEGGNYGSPTIYKMLGLPPTEQAKQIEDGFASISLEALPQYVGDHIFIYGAKDQDASEVLDSKVWKNLEPVKKGKVYQYGSMGDKGDEFVMEDPYSLDLQLETIVDLLLDSKK</sequence>
<accession>A0ABS4FT34</accession>
<protein>
    <submittedName>
        <fullName evidence="11">Iron complex transport system substrate-binding protein</fullName>
    </submittedName>
</protein>
<organism evidence="11 12">
    <name type="scientific">Paenibacillus turicensis</name>
    <dbReference type="NCBI Taxonomy" id="160487"/>
    <lineage>
        <taxon>Bacteria</taxon>
        <taxon>Bacillati</taxon>
        <taxon>Bacillota</taxon>
        <taxon>Bacilli</taxon>
        <taxon>Bacillales</taxon>
        <taxon>Paenibacillaceae</taxon>
        <taxon>Paenibacillus</taxon>
    </lineage>
</organism>
<dbReference type="Pfam" id="PF01497">
    <property type="entry name" value="Peripla_BP_2"/>
    <property type="match status" value="1"/>
</dbReference>
<comment type="subcellular location">
    <subcellularLocation>
        <location evidence="1">Cell envelope</location>
    </subcellularLocation>
</comment>
<dbReference type="InterPro" id="IPR051313">
    <property type="entry name" value="Bact_iron-sidero_bind"/>
</dbReference>
<dbReference type="InterPro" id="IPR018062">
    <property type="entry name" value="HTH_AraC-typ_CS"/>
</dbReference>
<dbReference type="InterPro" id="IPR009057">
    <property type="entry name" value="Homeodomain-like_sf"/>
</dbReference>
<evidence type="ECO:0000256" key="5">
    <source>
        <dbReference type="ARBA" id="ARBA00023015"/>
    </source>
</evidence>
<dbReference type="PANTHER" id="PTHR30532">
    <property type="entry name" value="IRON III DICITRATE-BINDING PERIPLASMIC PROTEIN"/>
    <property type="match status" value="1"/>
</dbReference>
<evidence type="ECO:0000256" key="1">
    <source>
        <dbReference type="ARBA" id="ARBA00004196"/>
    </source>
</evidence>
<dbReference type="SUPFAM" id="SSF53807">
    <property type="entry name" value="Helical backbone' metal receptor"/>
    <property type="match status" value="1"/>
</dbReference>
<dbReference type="Gene3D" id="1.10.10.60">
    <property type="entry name" value="Homeodomain-like"/>
    <property type="match status" value="2"/>
</dbReference>
<name>A0ABS4FT34_9BACL</name>
<evidence type="ECO:0000256" key="4">
    <source>
        <dbReference type="ARBA" id="ARBA00022729"/>
    </source>
</evidence>
<dbReference type="RefSeq" id="WP_210089368.1">
    <property type="nucleotide sequence ID" value="NZ_JAGGKG010000010.1"/>
</dbReference>
<dbReference type="SMART" id="SM00342">
    <property type="entry name" value="HTH_ARAC"/>
    <property type="match status" value="1"/>
</dbReference>
<evidence type="ECO:0000259" key="10">
    <source>
        <dbReference type="PROSITE" id="PS50983"/>
    </source>
</evidence>
<keyword evidence="12" id="KW-1185">Reference proteome</keyword>
<gene>
    <name evidence="11" type="ORF">J2Z32_002396</name>
</gene>
<keyword evidence="3" id="KW-0813">Transport</keyword>
<evidence type="ECO:0000313" key="11">
    <source>
        <dbReference type="EMBL" id="MBP1905748.1"/>
    </source>
</evidence>